<dbReference type="EMBL" id="CP106793">
    <property type="protein sequence ID" value="UXY20238.1"/>
    <property type="molecule type" value="Genomic_DNA"/>
</dbReference>
<protein>
    <submittedName>
        <fullName evidence="1">Uncharacterized protein</fullName>
    </submittedName>
</protein>
<evidence type="ECO:0000313" key="1">
    <source>
        <dbReference type="EMBL" id="UXY20238.1"/>
    </source>
</evidence>
<sequence length="45" mass="5282">MIYQRHLLNRFLGQLHHCLRTRQPFDEECAFAPPPVPSLAAMGYR</sequence>
<gene>
    <name evidence="1" type="ORF">N8I84_17085</name>
</gene>
<proteinExistence type="predicted"/>
<dbReference type="Proteomes" id="UP001061298">
    <property type="component" value="Chromosome"/>
</dbReference>
<keyword evidence="2" id="KW-1185">Reference proteome</keyword>
<dbReference type="RefSeq" id="WP_263230335.1">
    <property type="nucleotide sequence ID" value="NZ_CP106793.1"/>
</dbReference>
<accession>A0ABY6E1G7</accession>
<reference evidence="1" key="1">
    <citation type="submission" date="2022-10" db="EMBL/GenBank/DDBJ databases">
        <authorList>
            <person name="Mo P."/>
        </authorList>
    </citation>
    <scope>NUCLEOTIDE SEQUENCE</scope>
    <source>
        <strain evidence="1">HUAS 13-4</strain>
    </source>
</reference>
<organism evidence="1 2">
    <name type="scientific">Streptomyces cynarae</name>
    <dbReference type="NCBI Taxonomy" id="2981134"/>
    <lineage>
        <taxon>Bacteria</taxon>
        <taxon>Bacillati</taxon>
        <taxon>Actinomycetota</taxon>
        <taxon>Actinomycetes</taxon>
        <taxon>Kitasatosporales</taxon>
        <taxon>Streptomycetaceae</taxon>
        <taxon>Streptomyces</taxon>
    </lineage>
</organism>
<evidence type="ECO:0000313" key="2">
    <source>
        <dbReference type="Proteomes" id="UP001061298"/>
    </source>
</evidence>
<name>A0ABY6E1G7_9ACTN</name>